<protein>
    <recommendedName>
        <fullName evidence="4">Cytochrome c</fullName>
    </recommendedName>
</protein>
<sequence>MTDHPRLPSQTRTSVHPGPEHSFAAVLRLLPTGIHDMMNKTTYRGPAACAVLLAGAMAATGHSGATGIVGERMMGMMMLSEQIKLLAPIAERPKSGDVQKLITAAEMISMHAGSAMTDLFPEGSLDAPSEARAEIWQNWGKFVAYADRLGELGEELEESAKALALEPKPEAGEKPSTSIAEVSEWERMDFAWLMGLSAAPAFIAEPVTTREIGGASDMPQVRTVRAVYSDVSATCAACHSTFRR</sequence>
<dbReference type="SUPFAM" id="SSF47175">
    <property type="entry name" value="Cytochromes"/>
    <property type="match status" value="1"/>
</dbReference>
<keyword evidence="3" id="KW-1185">Reference proteome</keyword>
<dbReference type="EMBL" id="WQRF01000004">
    <property type="protein sequence ID" value="MVT00146.1"/>
    <property type="molecule type" value="Genomic_DNA"/>
</dbReference>
<evidence type="ECO:0008006" key="4">
    <source>
        <dbReference type="Google" id="ProtNLM"/>
    </source>
</evidence>
<dbReference type="GO" id="GO:0005506">
    <property type="term" value="F:iron ion binding"/>
    <property type="evidence" value="ECO:0007669"/>
    <property type="project" value="InterPro"/>
</dbReference>
<comment type="caution">
    <text evidence="2">The sequence shown here is derived from an EMBL/GenBank/DDBJ whole genome shotgun (WGS) entry which is preliminary data.</text>
</comment>
<feature type="region of interest" description="Disordered" evidence="1">
    <location>
        <begin position="1"/>
        <end position="20"/>
    </location>
</feature>
<dbReference type="PROSITE" id="PS51009">
    <property type="entry name" value="CYTCII"/>
    <property type="match status" value="1"/>
</dbReference>
<dbReference type="InterPro" id="IPR010980">
    <property type="entry name" value="Cyt_c/b562"/>
</dbReference>
<dbReference type="GO" id="GO:0020037">
    <property type="term" value="F:heme binding"/>
    <property type="evidence" value="ECO:0007669"/>
    <property type="project" value="InterPro"/>
</dbReference>
<gene>
    <name evidence="2" type="ORF">GO014_14035</name>
</gene>
<organism evidence="2 3">
    <name type="scientific">Devosia marina</name>
    <dbReference type="NCBI Taxonomy" id="2683198"/>
    <lineage>
        <taxon>Bacteria</taxon>
        <taxon>Pseudomonadati</taxon>
        <taxon>Pseudomonadota</taxon>
        <taxon>Alphaproteobacteria</taxon>
        <taxon>Hyphomicrobiales</taxon>
        <taxon>Devosiaceae</taxon>
        <taxon>Devosia</taxon>
    </lineage>
</organism>
<dbReference type="Gene3D" id="1.20.120.10">
    <property type="entry name" value="Cytochrome c/b562"/>
    <property type="match status" value="1"/>
</dbReference>
<dbReference type="GO" id="GO:0022900">
    <property type="term" value="P:electron transport chain"/>
    <property type="evidence" value="ECO:0007669"/>
    <property type="project" value="InterPro"/>
</dbReference>
<dbReference type="InterPro" id="IPR002321">
    <property type="entry name" value="Cyt_c_II"/>
</dbReference>
<proteinExistence type="predicted"/>
<dbReference type="GO" id="GO:0009055">
    <property type="term" value="F:electron transfer activity"/>
    <property type="evidence" value="ECO:0007669"/>
    <property type="project" value="InterPro"/>
</dbReference>
<evidence type="ECO:0000313" key="2">
    <source>
        <dbReference type="EMBL" id="MVT00146.1"/>
    </source>
</evidence>
<name>A0A7X3K4L2_9HYPH</name>
<accession>A0A7X3K4L2</accession>
<evidence type="ECO:0000313" key="3">
    <source>
        <dbReference type="Proteomes" id="UP000438106"/>
    </source>
</evidence>
<dbReference type="Pfam" id="PF01322">
    <property type="entry name" value="Cytochrom_C_2"/>
    <property type="match status" value="1"/>
</dbReference>
<reference evidence="2 3" key="1">
    <citation type="submission" date="2019-12" db="EMBL/GenBank/DDBJ databases">
        <title>Devosia maris sp. nov., isolated from the deep seawater.</title>
        <authorList>
            <person name="Liu Y."/>
        </authorList>
    </citation>
    <scope>NUCLEOTIDE SEQUENCE [LARGE SCALE GENOMIC DNA]</scope>
    <source>
        <strain evidence="2 3">L53-10-65</strain>
    </source>
</reference>
<dbReference type="AlphaFoldDB" id="A0A7X3K4L2"/>
<evidence type="ECO:0000256" key="1">
    <source>
        <dbReference type="SAM" id="MobiDB-lite"/>
    </source>
</evidence>
<dbReference type="Proteomes" id="UP000438106">
    <property type="component" value="Unassembled WGS sequence"/>
</dbReference>